<keyword evidence="2" id="KW-1185">Reference proteome</keyword>
<comment type="caution">
    <text evidence="1">The sequence shown here is derived from an EMBL/GenBank/DDBJ whole genome shotgun (WGS) entry which is preliminary data.</text>
</comment>
<gene>
    <name evidence="1" type="ORF">Scep_027533</name>
</gene>
<accession>A0AAP0E8B2</accession>
<organism evidence="1 2">
    <name type="scientific">Stephania cephalantha</name>
    <dbReference type="NCBI Taxonomy" id="152367"/>
    <lineage>
        <taxon>Eukaryota</taxon>
        <taxon>Viridiplantae</taxon>
        <taxon>Streptophyta</taxon>
        <taxon>Embryophyta</taxon>
        <taxon>Tracheophyta</taxon>
        <taxon>Spermatophyta</taxon>
        <taxon>Magnoliopsida</taxon>
        <taxon>Ranunculales</taxon>
        <taxon>Menispermaceae</taxon>
        <taxon>Menispermoideae</taxon>
        <taxon>Cissampelideae</taxon>
        <taxon>Stephania</taxon>
    </lineage>
</organism>
<reference evidence="1 2" key="1">
    <citation type="submission" date="2024-01" db="EMBL/GenBank/DDBJ databases">
        <title>Genome assemblies of Stephania.</title>
        <authorList>
            <person name="Yang L."/>
        </authorList>
    </citation>
    <scope>NUCLEOTIDE SEQUENCE [LARGE SCALE GENOMIC DNA]</scope>
    <source>
        <strain evidence="1">JXDWG</strain>
        <tissue evidence="1">Leaf</tissue>
    </source>
</reference>
<evidence type="ECO:0000313" key="2">
    <source>
        <dbReference type="Proteomes" id="UP001419268"/>
    </source>
</evidence>
<name>A0AAP0E8B2_9MAGN</name>
<dbReference type="Proteomes" id="UP001419268">
    <property type="component" value="Unassembled WGS sequence"/>
</dbReference>
<evidence type="ECO:0000313" key="1">
    <source>
        <dbReference type="EMBL" id="KAK9088451.1"/>
    </source>
</evidence>
<sequence length="55" mass="6188">MLGIAQDTIGIRTQSEELVQILKELVKAVKGKKKTLIHVTTHVIYTRPRHGITHS</sequence>
<proteinExistence type="predicted"/>
<dbReference type="AlphaFoldDB" id="A0AAP0E8B2"/>
<dbReference type="EMBL" id="JBBNAG010000012">
    <property type="protein sequence ID" value="KAK9088451.1"/>
    <property type="molecule type" value="Genomic_DNA"/>
</dbReference>
<protein>
    <submittedName>
        <fullName evidence="1">Uncharacterized protein</fullName>
    </submittedName>
</protein>